<dbReference type="OrthoDB" id="4338068at2"/>
<proteinExistence type="predicted"/>
<reference evidence="2 3" key="1">
    <citation type="submission" date="2019-03" db="EMBL/GenBank/DDBJ databases">
        <title>Draft genome sequences of novel Actinobacteria.</title>
        <authorList>
            <person name="Sahin N."/>
            <person name="Ay H."/>
            <person name="Saygin H."/>
        </authorList>
    </citation>
    <scope>NUCLEOTIDE SEQUENCE [LARGE SCALE GENOMIC DNA]</scope>
    <source>
        <strain evidence="2 3">DSM 41900</strain>
    </source>
</reference>
<evidence type="ECO:0000313" key="2">
    <source>
        <dbReference type="EMBL" id="TDC70276.1"/>
    </source>
</evidence>
<dbReference type="RefSeq" id="WP_132820388.1">
    <property type="nucleotide sequence ID" value="NZ_SMKI01000312.1"/>
</dbReference>
<evidence type="ECO:0000313" key="3">
    <source>
        <dbReference type="Proteomes" id="UP000295345"/>
    </source>
</evidence>
<dbReference type="Proteomes" id="UP000295345">
    <property type="component" value="Unassembled WGS sequence"/>
</dbReference>
<keyword evidence="1" id="KW-0732">Signal</keyword>
<protein>
    <recommendedName>
        <fullName evidence="4">Streptomyces killer toxin-like beta/gamma crystallin domain-containing protein</fullName>
    </recommendedName>
</protein>
<organism evidence="2 3">
    <name type="scientific">Streptomyces hainanensis</name>
    <dbReference type="NCBI Taxonomy" id="402648"/>
    <lineage>
        <taxon>Bacteria</taxon>
        <taxon>Bacillati</taxon>
        <taxon>Actinomycetota</taxon>
        <taxon>Actinomycetes</taxon>
        <taxon>Kitasatosporales</taxon>
        <taxon>Streptomycetaceae</taxon>
        <taxon>Streptomyces</taxon>
    </lineage>
</organism>
<sequence length="126" mass="13682">MKHHPKFLKVFATLALGAALVATNAGVARADDYGYITKFPDSVSYGTARFSSDGDRLKVCDSRRDGYSVTVAVWNQRDGFVARVTANGGYGTCTTRTLNLRDGATYGFYGYRTGESGATIVFWDQA</sequence>
<keyword evidence="3" id="KW-1185">Reference proteome</keyword>
<dbReference type="EMBL" id="SMKI01000312">
    <property type="protein sequence ID" value="TDC70276.1"/>
    <property type="molecule type" value="Genomic_DNA"/>
</dbReference>
<accession>A0A4R4T3F5</accession>
<evidence type="ECO:0000256" key="1">
    <source>
        <dbReference type="SAM" id="SignalP"/>
    </source>
</evidence>
<gene>
    <name evidence="2" type="ORF">E1283_24925</name>
</gene>
<feature type="chain" id="PRO_5020451859" description="Streptomyces killer toxin-like beta/gamma crystallin domain-containing protein" evidence="1">
    <location>
        <begin position="31"/>
        <end position="126"/>
    </location>
</feature>
<comment type="caution">
    <text evidence="2">The sequence shown here is derived from an EMBL/GenBank/DDBJ whole genome shotgun (WGS) entry which is preliminary data.</text>
</comment>
<dbReference type="AlphaFoldDB" id="A0A4R4T3F5"/>
<evidence type="ECO:0008006" key="4">
    <source>
        <dbReference type="Google" id="ProtNLM"/>
    </source>
</evidence>
<feature type="signal peptide" evidence="1">
    <location>
        <begin position="1"/>
        <end position="30"/>
    </location>
</feature>
<name>A0A4R4T3F5_9ACTN</name>